<gene>
    <name evidence="1" type="ORF">GCK72_012587</name>
</gene>
<organism evidence="1 2">
    <name type="scientific">Caenorhabditis remanei</name>
    <name type="common">Caenorhabditis vulgaris</name>
    <dbReference type="NCBI Taxonomy" id="31234"/>
    <lineage>
        <taxon>Eukaryota</taxon>
        <taxon>Metazoa</taxon>
        <taxon>Ecdysozoa</taxon>
        <taxon>Nematoda</taxon>
        <taxon>Chromadorea</taxon>
        <taxon>Rhabditida</taxon>
        <taxon>Rhabditina</taxon>
        <taxon>Rhabditomorpha</taxon>
        <taxon>Rhabditoidea</taxon>
        <taxon>Rhabditidae</taxon>
        <taxon>Peloderinae</taxon>
        <taxon>Caenorhabditis</taxon>
    </lineage>
</organism>
<sequence length="118" mass="12635">MRWLGSLWKDPGGILQKRLDHNFDRPAAATSTNTRHSDLVRVMATLSLSGLSMKSGSAVAAPSGALFLSPALSDEWKDLEREVRTITRSNSCPCDASMVPTKAGVSSSSLATYPAWAL</sequence>
<accession>A0A6A5GNB0</accession>
<dbReference type="AlphaFoldDB" id="A0A6A5GNB0"/>
<name>A0A6A5GNB0_CAERE</name>
<dbReference type="CTD" id="78775550"/>
<dbReference type="GeneID" id="78775550"/>
<dbReference type="KEGG" id="crq:GCK72_012587"/>
<comment type="caution">
    <text evidence="1">The sequence shown here is derived from an EMBL/GenBank/DDBJ whole genome shotgun (WGS) entry which is preliminary data.</text>
</comment>
<evidence type="ECO:0000313" key="2">
    <source>
        <dbReference type="Proteomes" id="UP000483820"/>
    </source>
</evidence>
<evidence type="ECO:0000313" key="1">
    <source>
        <dbReference type="EMBL" id="KAF1756134.1"/>
    </source>
</evidence>
<dbReference type="Proteomes" id="UP000483820">
    <property type="component" value="Chromosome IV"/>
</dbReference>
<dbReference type="RefSeq" id="XP_053584000.1">
    <property type="nucleotide sequence ID" value="XM_053729228.1"/>
</dbReference>
<dbReference type="EMBL" id="WUAV01000004">
    <property type="protein sequence ID" value="KAF1756134.1"/>
    <property type="molecule type" value="Genomic_DNA"/>
</dbReference>
<proteinExistence type="predicted"/>
<reference evidence="1 2" key="1">
    <citation type="submission" date="2019-12" db="EMBL/GenBank/DDBJ databases">
        <title>Chromosome-level assembly of the Caenorhabditis remanei genome.</title>
        <authorList>
            <person name="Teterina A.A."/>
            <person name="Willis J.H."/>
            <person name="Phillips P.C."/>
        </authorList>
    </citation>
    <scope>NUCLEOTIDE SEQUENCE [LARGE SCALE GENOMIC DNA]</scope>
    <source>
        <strain evidence="1 2">PX506</strain>
        <tissue evidence="1">Whole organism</tissue>
    </source>
</reference>
<protein>
    <submittedName>
        <fullName evidence="1">Uncharacterized protein</fullName>
    </submittedName>
</protein>